<keyword evidence="2" id="KW-1185">Reference proteome</keyword>
<dbReference type="EMBL" id="WJXA01000017">
    <property type="protein sequence ID" value="KAF7117199.1"/>
    <property type="molecule type" value="Genomic_DNA"/>
</dbReference>
<comment type="caution">
    <text evidence="1">The sequence shown here is derived from an EMBL/GenBank/DDBJ whole genome shotgun (WGS) entry which is preliminary data.</text>
</comment>
<protein>
    <recommendedName>
        <fullName evidence="3">Retrotransposon gag domain-containing protein</fullName>
    </recommendedName>
</protein>
<evidence type="ECO:0000313" key="2">
    <source>
        <dbReference type="Proteomes" id="UP000626092"/>
    </source>
</evidence>
<reference evidence="1" key="1">
    <citation type="submission" date="2019-11" db="EMBL/GenBank/DDBJ databases">
        <authorList>
            <person name="Liu Y."/>
            <person name="Hou J."/>
            <person name="Li T.-Q."/>
            <person name="Guan C.-H."/>
            <person name="Wu X."/>
            <person name="Wu H.-Z."/>
            <person name="Ling F."/>
            <person name="Zhang R."/>
            <person name="Shi X.-G."/>
            <person name="Ren J.-P."/>
            <person name="Chen E.-F."/>
            <person name="Sun J.-M."/>
        </authorList>
    </citation>
    <scope>NUCLEOTIDE SEQUENCE</scope>
    <source>
        <strain evidence="1">Adult_tree_wgs_1</strain>
        <tissue evidence="1">Leaves</tissue>
    </source>
</reference>
<dbReference type="AlphaFoldDB" id="A0A834FXC1"/>
<evidence type="ECO:0000313" key="1">
    <source>
        <dbReference type="EMBL" id="KAF7117199.1"/>
    </source>
</evidence>
<sequence length="226" mass="26671">MSAPLYDGHGDWILNLEDAFEYMKISNGEKWKYVLLKLTGPALDWWLNLQFLRDQQNKRHICAWTRIKKCLMERFLPHNYKQLLDEKYRSNLQNTTNLAKDVIEEIDKVVIEGVDDKKIETEVGDQVVEDQNSYPWEMVDTKIFVKEEPSLFQVDHVDLNNWVLLTRDDFIENVPSNFREKEDGGKEEMFVDIMHDCSNFLRNALGVQLQKEETIRELQAVLSMKG</sequence>
<gene>
    <name evidence="1" type="ORF">RHSIM_RhsimUnG0000200</name>
</gene>
<name>A0A834FXC1_RHOSS</name>
<evidence type="ECO:0008006" key="3">
    <source>
        <dbReference type="Google" id="ProtNLM"/>
    </source>
</evidence>
<dbReference type="Proteomes" id="UP000626092">
    <property type="component" value="Unassembled WGS sequence"/>
</dbReference>
<organism evidence="1 2">
    <name type="scientific">Rhododendron simsii</name>
    <name type="common">Sims's rhododendron</name>
    <dbReference type="NCBI Taxonomy" id="118357"/>
    <lineage>
        <taxon>Eukaryota</taxon>
        <taxon>Viridiplantae</taxon>
        <taxon>Streptophyta</taxon>
        <taxon>Embryophyta</taxon>
        <taxon>Tracheophyta</taxon>
        <taxon>Spermatophyta</taxon>
        <taxon>Magnoliopsida</taxon>
        <taxon>eudicotyledons</taxon>
        <taxon>Gunneridae</taxon>
        <taxon>Pentapetalae</taxon>
        <taxon>asterids</taxon>
        <taxon>Ericales</taxon>
        <taxon>Ericaceae</taxon>
        <taxon>Ericoideae</taxon>
        <taxon>Rhodoreae</taxon>
        <taxon>Rhododendron</taxon>
    </lineage>
</organism>
<dbReference type="OrthoDB" id="1766711at2759"/>
<proteinExistence type="predicted"/>
<accession>A0A834FXC1</accession>